<keyword evidence="2" id="KW-1185">Reference proteome</keyword>
<dbReference type="RefSeq" id="WP_134211130.1">
    <property type="nucleotide sequence ID" value="NZ_CP038015.1"/>
</dbReference>
<dbReference type="AlphaFoldDB" id="A0A4P7A1L8"/>
<gene>
    <name evidence="1" type="ORF">E2636_16135</name>
</gene>
<dbReference type="Gene3D" id="3.10.450.50">
    <property type="match status" value="1"/>
</dbReference>
<name>A0A4P7A1L8_9BACL</name>
<dbReference type="KEGG" id="panc:E2636_16135"/>
<evidence type="ECO:0000313" key="2">
    <source>
        <dbReference type="Proteomes" id="UP000294292"/>
    </source>
</evidence>
<reference evidence="1 2" key="1">
    <citation type="submission" date="2019-03" db="EMBL/GenBank/DDBJ databases">
        <title>Complete genome sequence of Paenisporosarcina antarctica CGMCC 1.6503T.</title>
        <authorList>
            <person name="Rong J.-C."/>
            <person name="Chi N.-Y."/>
            <person name="Zhang Q.-F."/>
        </authorList>
    </citation>
    <scope>NUCLEOTIDE SEQUENCE [LARGE SCALE GENOMIC DNA]</scope>
    <source>
        <strain evidence="1 2">CGMCC 1.6503</strain>
    </source>
</reference>
<accession>A0A4P7A1L8</accession>
<dbReference type="EMBL" id="CP038015">
    <property type="protein sequence ID" value="QBP42583.1"/>
    <property type="molecule type" value="Genomic_DNA"/>
</dbReference>
<dbReference type="OrthoDB" id="8684708at2"/>
<sequence length="106" mass="12732">MILITRFYQAGNEFKFFFTNDAFVFDEGKEMLSIEAIEKWSKNNIFKPKIQFYTLSFREVDRYIVVTSKVDGNFDKTDLPDPSFASRHSLFNQRRKHNRTNLHRLQ</sequence>
<evidence type="ECO:0000313" key="1">
    <source>
        <dbReference type="EMBL" id="QBP42583.1"/>
    </source>
</evidence>
<dbReference type="Proteomes" id="UP000294292">
    <property type="component" value="Chromosome"/>
</dbReference>
<protein>
    <submittedName>
        <fullName evidence="1">Uncharacterized protein</fullName>
    </submittedName>
</protein>
<proteinExistence type="predicted"/>
<organism evidence="1 2">
    <name type="scientific">Paenisporosarcina antarctica</name>
    <dbReference type="NCBI Taxonomy" id="417367"/>
    <lineage>
        <taxon>Bacteria</taxon>
        <taxon>Bacillati</taxon>
        <taxon>Bacillota</taxon>
        <taxon>Bacilli</taxon>
        <taxon>Bacillales</taxon>
        <taxon>Caryophanaceae</taxon>
        <taxon>Paenisporosarcina</taxon>
    </lineage>
</organism>